<evidence type="ECO:0000256" key="1">
    <source>
        <dbReference type="ARBA" id="ARBA00001974"/>
    </source>
</evidence>
<comment type="cofactor">
    <cofactor evidence="1">
        <name>FAD</name>
        <dbReference type="ChEBI" id="CHEBI:57692"/>
    </cofactor>
</comment>
<evidence type="ECO:0000256" key="3">
    <source>
        <dbReference type="ARBA" id="ARBA00023002"/>
    </source>
</evidence>
<dbReference type="Pfam" id="PF01593">
    <property type="entry name" value="Amino_oxidase"/>
    <property type="match status" value="1"/>
</dbReference>
<feature type="binding site" evidence="4">
    <location>
        <position position="14"/>
    </location>
    <ligand>
        <name>FAD</name>
        <dbReference type="ChEBI" id="CHEBI:57692"/>
    </ligand>
</feature>
<dbReference type="EMBL" id="CP027433">
    <property type="protein sequence ID" value="AVM01407.1"/>
    <property type="molecule type" value="Genomic_DNA"/>
</dbReference>
<dbReference type="PANTHER" id="PTHR43563:SF1">
    <property type="entry name" value="AMINE OXIDASE [FLAVIN-CONTAINING] B"/>
    <property type="match status" value="1"/>
</dbReference>
<dbReference type="InterPro" id="IPR002937">
    <property type="entry name" value="Amino_oxidase"/>
</dbReference>
<feature type="binding site" evidence="4">
    <location>
        <position position="218"/>
    </location>
    <ligand>
        <name>FAD</name>
        <dbReference type="ChEBI" id="CHEBI:57692"/>
    </ligand>
</feature>
<dbReference type="GO" id="GO:0016491">
    <property type="term" value="F:oxidoreductase activity"/>
    <property type="evidence" value="ECO:0007669"/>
    <property type="project" value="UniProtKB-KW"/>
</dbReference>
<dbReference type="SUPFAM" id="SSF54373">
    <property type="entry name" value="FAD-linked reductases, C-terminal domain"/>
    <property type="match status" value="1"/>
</dbReference>
<dbReference type="Proteomes" id="UP000239814">
    <property type="component" value="Chromosome"/>
</dbReference>
<evidence type="ECO:0000313" key="7">
    <source>
        <dbReference type="Proteomes" id="UP000239814"/>
    </source>
</evidence>
<keyword evidence="7" id="KW-1185">Reference proteome</keyword>
<dbReference type="InterPro" id="IPR001613">
    <property type="entry name" value="Flavin_amine_oxidase"/>
</dbReference>
<feature type="domain" description="Amine oxidase" evidence="5">
    <location>
        <begin position="13"/>
        <end position="435"/>
    </location>
</feature>
<evidence type="ECO:0000256" key="4">
    <source>
        <dbReference type="PIRSR" id="PIRSR601613-1"/>
    </source>
</evidence>
<organism evidence="6 7">
    <name type="scientific">Gordonia iterans</name>
    <dbReference type="NCBI Taxonomy" id="1004901"/>
    <lineage>
        <taxon>Bacteria</taxon>
        <taxon>Bacillati</taxon>
        <taxon>Actinomycetota</taxon>
        <taxon>Actinomycetes</taxon>
        <taxon>Mycobacteriales</taxon>
        <taxon>Gordoniaceae</taxon>
        <taxon>Gordonia</taxon>
    </lineage>
</organism>
<evidence type="ECO:0000313" key="6">
    <source>
        <dbReference type="EMBL" id="AVM01407.1"/>
    </source>
</evidence>
<reference evidence="6 7" key="1">
    <citation type="submission" date="2018-03" db="EMBL/GenBank/DDBJ databases">
        <title>Characteristics and genome of n-alkane degrading marine bacteria Gordonia iterans isolated from crude oil contaminated in Tae-an, South Korea.</title>
        <authorList>
            <person name="Lee S.-S."/>
            <person name="Kim H."/>
        </authorList>
    </citation>
    <scope>NUCLEOTIDE SEQUENCE [LARGE SCALE GENOMIC DNA]</scope>
    <source>
        <strain evidence="6 7">Co17</strain>
    </source>
</reference>
<proteinExistence type="inferred from homology"/>
<protein>
    <submittedName>
        <fullName evidence="6">Amine oxidase</fullName>
    </submittedName>
</protein>
<keyword evidence="3" id="KW-0560">Oxidoreductase</keyword>
<dbReference type="Gene3D" id="3.50.50.60">
    <property type="entry name" value="FAD/NAD(P)-binding domain"/>
    <property type="match status" value="1"/>
</dbReference>
<accession>A0A2S0KI89</accession>
<evidence type="ECO:0000259" key="5">
    <source>
        <dbReference type="Pfam" id="PF01593"/>
    </source>
</evidence>
<gene>
    <name evidence="6" type="ORF">C6V83_15300</name>
</gene>
<dbReference type="PANTHER" id="PTHR43563">
    <property type="entry name" value="AMINE OXIDASE"/>
    <property type="match status" value="1"/>
</dbReference>
<dbReference type="SUPFAM" id="SSF51905">
    <property type="entry name" value="FAD/NAD(P)-binding domain"/>
    <property type="match status" value="1"/>
</dbReference>
<dbReference type="AlphaFoldDB" id="A0A2S0KI89"/>
<dbReference type="InterPro" id="IPR036188">
    <property type="entry name" value="FAD/NAD-bd_sf"/>
</dbReference>
<evidence type="ECO:0000256" key="2">
    <source>
        <dbReference type="ARBA" id="ARBA00005995"/>
    </source>
</evidence>
<dbReference type="InterPro" id="IPR050703">
    <property type="entry name" value="Flavin_MAO"/>
</dbReference>
<dbReference type="KEGG" id="git:C6V83_15300"/>
<dbReference type="PRINTS" id="PR00757">
    <property type="entry name" value="AMINEOXDASEF"/>
</dbReference>
<sequence length="442" mass="45845">MTAAQVVVVGAGMSGLVAARQLVRAGLEVVVVEAADRVGGRMLTRTSALGSRLDLGGQWIGAGHRRFTDLADELGTTRFQMHTPKTPVIVDRAGQVLPIASPTVLAAGAAVLAAESAARLPFPTTGTVRSAIDRLPSAGARRLLEVLIEVATTGAPDRLSMDGLTGVISALGGLNSMLRTRGGAQDSLIAEGAGELPERLAAQLTRDRPDRIRLDTRVTAIADDGEGVTVETTTGSIRAARVVVTVPAPMLDGVEFTPPLPDEQQAAIGATAMGSVYKAIAVYPDPFWRKETSATGGHAEFVLLDAPGVATFDSSSPDGPGHLCLLVGGPDAHALDDLTPQARRDLLLNRLVPLLGEQVAAPVDWHERSWHLDDFAGGGYMTLPAPGTRAGHVPLPHAPAARIHWAGTERSESKPGYSYIEGAIAAGERAAGEVISSLSASG</sequence>
<dbReference type="RefSeq" id="WP_105943115.1">
    <property type="nucleotide sequence ID" value="NZ_CP027433.1"/>
</dbReference>
<feature type="binding site" evidence="4">
    <location>
        <begin position="33"/>
        <end position="34"/>
    </location>
    <ligand>
        <name>FAD</name>
        <dbReference type="ChEBI" id="CHEBI:57692"/>
    </ligand>
</feature>
<name>A0A2S0KI89_9ACTN</name>
<comment type="similarity">
    <text evidence="2">Belongs to the flavin monoamine oxidase family.</text>
</comment>
<feature type="binding site" evidence="4">
    <location>
        <position position="409"/>
    </location>
    <ligand>
        <name>FAD</name>
        <dbReference type="ChEBI" id="CHEBI:57692"/>
    </ligand>
</feature>